<dbReference type="InterPro" id="IPR011006">
    <property type="entry name" value="CheY-like_superfamily"/>
</dbReference>
<dbReference type="Pfam" id="PF02954">
    <property type="entry name" value="HTH_8"/>
    <property type="match status" value="1"/>
</dbReference>
<accession>A0A8J7M2D5</accession>
<dbReference type="InterPro" id="IPR025943">
    <property type="entry name" value="Sigma_54_int_dom_ATP-bd_2"/>
</dbReference>
<sequence>MQKPTVLVCDDEVEILRYLKKILTAGGVEAGIFSSGKALLDHLENVKQAPCNLVLLDVKMPDVDGIEVLQRIKVIHPDLPVVIMTAFGSIGSAVDAMKLGAYDYVAKPFPKEKVLGLLEKVLERERLLNENNALKEELGRRPADTIIYSGDSFREVIDLAHRVAASEANALIVGESGTGKELIARLIHDSSPRKNQHFVSINCAALPDTLLESQLFGHVRGAFTGAITNHKGLLEEADGGTLFLDEIGDMSRAIQAKVLRVIQERDFIPVGGTKPKTVDIRFVAATNKDLEAEARQGNFREDLYFRLNVITLKLPPLRERREDIPPLARHFLAKFARRMNRELLDFSDEALRLMQSYNWPGNVRELQNAVERATILAKGNLVTPDVLPGWKKQSVEEAPAHDRLVPLATVERDHIRYILKQTGNNKSRAAQILGIARRTLDRKIEEYELETGTTVPREVY</sequence>
<dbReference type="Gene3D" id="3.40.50.2300">
    <property type="match status" value="1"/>
</dbReference>
<keyword evidence="13" id="KW-0535">Nitrogen fixation</keyword>
<evidence type="ECO:0000256" key="1">
    <source>
        <dbReference type="ARBA" id="ARBA00004496"/>
    </source>
</evidence>
<dbReference type="PRINTS" id="PR01590">
    <property type="entry name" value="HTHFIS"/>
</dbReference>
<dbReference type="Gene3D" id="1.10.10.60">
    <property type="entry name" value="Homeodomain-like"/>
    <property type="match status" value="1"/>
</dbReference>
<evidence type="ECO:0000256" key="8">
    <source>
        <dbReference type="ARBA" id="ARBA00023012"/>
    </source>
</evidence>
<evidence type="ECO:0000313" key="19">
    <source>
        <dbReference type="EMBL" id="MBJ6727126.1"/>
    </source>
</evidence>
<name>A0A8J7M2D5_9BACT</name>
<keyword evidence="20" id="KW-1185">Reference proteome</keyword>
<gene>
    <name evidence="19" type="ORF">JFN93_20640</name>
</gene>
<evidence type="ECO:0000256" key="16">
    <source>
        <dbReference type="PROSITE-ProRule" id="PRU00169"/>
    </source>
</evidence>
<evidence type="ECO:0000256" key="4">
    <source>
        <dbReference type="ARBA" id="ARBA00022491"/>
    </source>
</evidence>
<evidence type="ECO:0000256" key="15">
    <source>
        <dbReference type="ARBA" id="ARBA00031910"/>
    </source>
</evidence>
<evidence type="ECO:0000256" key="5">
    <source>
        <dbReference type="ARBA" id="ARBA00022553"/>
    </source>
</evidence>
<keyword evidence="10" id="KW-0238">DNA-binding</keyword>
<dbReference type="Gene3D" id="1.10.8.60">
    <property type="match status" value="1"/>
</dbReference>
<keyword evidence="3" id="KW-0963">Cytoplasm</keyword>
<dbReference type="SUPFAM" id="SSF52540">
    <property type="entry name" value="P-loop containing nucleoside triphosphate hydrolases"/>
    <property type="match status" value="1"/>
</dbReference>
<organism evidence="19 20">
    <name type="scientific">Geomesophilobacter sediminis</name>
    <dbReference type="NCBI Taxonomy" id="2798584"/>
    <lineage>
        <taxon>Bacteria</taxon>
        <taxon>Pseudomonadati</taxon>
        <taxon>Thermodesulfobacteriota</taxon>
        <taxon>Desulfuromonadia</taxon>
        <taxon>Geobacterales</taxon>
        <taxon>Geobacteraceae</taxon>
        <taxon>Geomesophilobacter</taxon>
    </lineage>
</organism>
<dbReference type="InterPro" id="IPR025944">
    <property type="entry name" value="Sigma_54_int_dom_CS"/>
</dbReference>
<dbReference type="GO" id="GO:0005737">
    <property type="term" value="C:cytoplasm"/>
    <property type="evidence" value="ECO:0007669"/>
    <property type="project" value="UniProtKB-SubCell"/>
</dbReference>
<keyword evidence="5 16" id="KW-0597">Phosphoprotein</keyword>
<dbReference type="PANTHER" id="PTHR32071:SF95">
    <property type="entry name" value="DNA-BINDING TRANSCRIPTIONAL REGULATOR NTRC"/>
    <property type="match status" value="1"/>
</dbReference>
<dbReference type="InterPro" id="IPR058031">
    <property type="entry name" value="AAA_lid_NorR"/>
</dbReference>
<dbReference type="GO" id="GO:0006355">
    <property type="term" value="P:regulation of DNA-templated transcription"/>
    <property type="evidence" value="ECO:0007669"/>
    <property type="project" value="InterPro"/>
</dbReference>
<evidence type="ECO:0000256" key="6">
    <source>
        <dbReference type="ARBA" id="ARBA00022741"/>
    </source>
</evidence>
<dbReference type="FunFam" id="1.10.8.60:FF:000014">
    <property type="entry name" value="DNA-binding transcriptional regulator NtrC"/>
    <property type="match status" value="1"/>
</dbReference>
<dbReference type="FunFam" id="3.40.50.300:FF:000006">
    <property type="entry name" value="DNA-binding transcriptional regulator NtrC"/>
    <property type="match status" value="1"/>
</dbReference>
<keyword evidence="6" id="KW-0547">Nucleotide-binding</keyword>
<dbReference type="InterPro" id="IPR002078">
    <property type="entry name" value="Sigma_54_int"/>
</dbReference>
<comment type="subcellular location">
    <subcellularLocation>
        <location evidence="1">Cytoplasm</location>
    </subcellularLocation>
</comment>
<keyword evidence="8" id="KW-0902">Two-component regulatory system</keyword>
<dbReference type="GO" id="GO:0043565">
    <property type="term" value="F:sequence-specific DNA binding"/>
    <property type="evidence" value="ECO:0007669"/>
    <property type="project" value="InterPro"/>
</dbReference>
<dbReference type="Pfam" id="PF25601">
    <property type="entry name" value="AAA_lid_14"/>
    <property type="match status" value="1"/>
</dbReference>
<dbReference type="SMART" id="SM00448">
    <property type="entry name" value="REC"/>
    <property type="match status" value="1"/>
</dbReference>
<dbReference type="CDD" id="cd00009">
    <property type="entry name" value="AAA"/>
    <property type="match status" value="1"/>
</dbReference>
<dbReference type="SMART" id="SM00382">
    <property type="entry name" value="AAA"/>
    <property type="match status" value="1"/>
</dbReference>
<keyword evidence="4" id="KW-0678">Repressor</keyword>
<dbReference type="PROSITE" id="PS50110">
    <property type="entry name" value="RESPONSE_REGULATORY"/>
    <property type="match status" value="1"/>
</dbReference>
<evidence type="ECO:0000313" key="20">
    <source>
        <dbReference type="Proteomes" id="UP000636888"/>
    </source>
</evidence>
<keyword evidence="11" id="KW-0010">Activator</keyword>
<reference evidence="19" key="1">
    <citation type="submission" date="2020-12" db="EMBL/GenBank/DDBJ databases">
        <title>Geomonas sp. Red875, isolated from river sediment.</title>
        <authorList>
            <person name="Xu Z."/>
            <person name="Zhang Z."/>
            <person name="Masuda Y."/>
            <person name="Itoh H."/>
            <person name="Senoo K."/>
        </authorList>
    </citation>
    <scope>NUCLEOTIDE SEQUENCE</scope>
    <source>
        <strain evidence="19">Red875</strain>
    </source>
</reference>
<dbReference type="InterPro" id="IPR009057">
    <property type="entry name" value="Homeodomain-like_sf"/>
</dbReference>
<evidence type="ECO:0000256" key="7">
    <source>
        <dbReference type="ARBA" id="ARBA00022840"/>
    </source>
</evidence>
<dbReference type="InterPro" id="IPR002197">
    <property type="entry name" value="HTH_Fis"/>
</dbReference>
<evidence type="ECO:0000259" key="17">
    <source>
        <dbReference type="PROSITE" id="PS50045"/>
    </source>
</evidence>
<dbReference type="GO" id="GO:0005524">
    <property type="term" value="F:ATP binding"/>
    <property type="evidence" value="ECO:0007669"/>
    <property type="project" value="UniProtKB-KW"/>
</dbReference>
<dbReference type="Proteomes" id="UP000636888">
    <property type="component" value="Unassembled WGS sequence"/>
</dbReference>
<dbReference type="InterPro" id="IPR001789">
    <property type="entry name" value="Sig_transdc_resp-reg_receiver"/>
</dbReference>
<keyword evidence="9" id="KW-0805">Transcription regulation</keyword>
<dbReference type="EMBL" id="JAEMHM010000020">
    <property type="protein sequence ID" value="MBJ6727126.1"/>
    <property type="molecule type" value="Genomic_DNA"/>
</dbReference>
<dbReference type="SUPFAM" id="SSF52172">
    <property type="entry name" value="CheY-like"/>
    <property type="match status" value="1"/>
</dbReference>
<dbReference type="Pfam" id="PF00158">
    <property type="entry name" value="Sigma54_activat"/>
    <property type="match status" value="1"/>
</dbReference>
<dbReference type="Gene3D" id="3.40.50.300">
    <property type="entry name" value="P-loop containing nucleotide triphosphate hydrolases"/>
    <property type="match status" value="1"/>
</dbReference>
<feature type="domain" description="Sigma-54 factor interaction" evidence="17">
    <location>
        <begin position="146"/>
        <end position="375"/>
    </location>
</feature>
<dbReference type="GO" id="GO:0000160">
    <property type="term" value="P:phosphorelay signal transduction system"/>
    <property type="evidence" value="ECO:0007669"/>
    <property type="project" value="UniProtKB-KW"/>
</dbReference>
<protein>
    <recommendedName>
        <fullName evidence="2">DNA-binding transcriptional regulator NtrC</fullName>
    </recommendedName>
    <alternativeName>
        <fullName evidence="14">Nitrogen regulation protein NR(I)</fullName>
    </alternativeName>
    <alternativeName>
        <fullName evidence="15">Nitrogen regulator I</fullName>
    </alternativeName>
</protein>
<keyword evidence="7" id="KW-0067">ATP-binding</keyword>
<evidence type="ECO:0000256" key="2">
    <source>
        <dbReference type="ARBA" id="ARBA00019059"/>
    </source>
</evidence>
<dbReference type="InterPro" id="IPR003593">
    <property type="entry name" value="AAA+_ATPase"/>
</dbReference>
<dbReference type="PROSITE" id="PS00676">
    <property type="entry name" value="SIGMA54_INTERACT_2"/>
    <property type="match status" value="1"/>
</dbReference>
<keyword evidence="12" id="KW-0804">Transcription</keyword>
<dbReference type="SUPFAM" id="SSF46689">
    <property type="entry name" value="Homeodomain-like"/>
    <property type="match status" value="1"/>
</dbReference>
<dbReference type="PANTHER" id="PTHR32071">
    <property type="entry name" value="TRANSCRIPTIONAL REGULATORY PROTEIN"/>
    <property type="match status" value="1"/>
</dbReference>
<proteinExistence type="predicted"/>
<feature type="modified residue" description="4-aspartylphosphate" evidence="16">
    <location>
        <position position="57"/>
    </location>
</feature>
<dbReference type="AlphaFoldDB" id="A0A8J7M2D5"/>
<dbReference type="PROSITE" id="PS00688">
    <property type="entry name" value="SIGMA54_INTERACT_3"/>
    <property type="match status" value="1"/>
</dbReference>
<evidence type="ECO:0000256" key="12">
    <source>
        <dbReference type="ARBA" id="ARBA00023163"/>
    </source>
</evidence>
<comment type="caution">
    <text evidence="19">The sequence shown here is derived from an EMBL/GenBank/DDBJ whole genome shotgun (WGS) entry which is preliminary data.</text>
</comment>
<evidence type="ECO:0000259" key="18">
    <source>
        <dbReference type="PROSITE" id="PS50110"/>
    </source>
</evidence>
<evidence type="ECO:0000256" key="10">
    <source>
        <dbReference type="ARBA" id="ARBA00023125"/>
    </source>
</evidence>
<evidence type="ECO:0000256" key="13">
    <source>
        <dbReference type="ARBA" id="ARBA00023231"/>
    </source>
</evidence>
<dbReference type="Pfam" id="PF00072">
    <property type="entry name" value="Response_reg"/>
    <property type="match status" value="1"/>
</dbReference>
<evidence type="ECO:0000256" key="3">
    <source>
        <dbReference type="ARBA" id="ARBA00022490"/>
    </source>
</evidence>
<dbReference type="RefSeq" id="WP_199386038.1">
    <property type="nucleotide sequence ID" value="NZ_JAEMHM010000020.1"/>
</dbReference>
<evidence type="ECO:0000256" key="11">
    <source>
        <dbReference type="ARBA" id="ARBA00023159"/>
    </source>
</evidence>
<evidence type="ECO:0000256" key="14">
    <source>
        <dbReference type="ARBA" id="ARBA00029881"/>
    </source>
</evidence>
<dbReference type="PROSITE" id="PS50045">
    <property type="entry name" value="SIGMA54_INTERACT_4"/>
    <property type="match status" value="1"/>
</dbReference>
<dbReference type="InterPro" id="IPR027417">
    <property type="entry name" value="P-loop_NTPase"/>
</dbReference>
<evidence type="ECO:0000256" key="9">
    <source>
        <dbReference type="ARBA" id="ARBA00023015"/>
    </source>
</evidence>
<feature type="domain" description="Response regulatory" evidence="18">
    <location>
        <begin position="5"/>
        <end position="122"/>
    </location>
</feature>